<evidence type="ECO:0000313" key="3">
    <source>
        <dbReference type="EMBL" id="KAL2793819.1"/>
    </source>
</evidence>
<sequence>MSYNNNNNNRDPSRRRSSRSSMELLAEIEKEWNESQSNSPATYTPTSTHPSSPASPHISTPTSARVMTPTSATASPTSYPRSVPSPLRRSVTSAPMYETQSPVQGPASGENSNFEVPPLRVRPKLTRINTSPDIAGHTPVEDSGNSMSPHPSDTRGGSYNTYNDTSHSATHTPSPAREASYTHTPTYSSPGDPYPDSPSDSRYIPTPMGETLSDISQNEQRPATPSYSDLAPESEDSPPGPPRWRDGREVPEERLEHDFDRKTPQVVLDAEEAAHTREGPEGTLSEMRKLTRLATMMELFFTAENALTAEDEDRAEWKIREGLTIAQELGETEYIQRAEIMMKAAADLGRQKVQEAYERAHSVTYVADGAEESDSDSDSDSGDEGDDEGDDQDDIDGEDLSNIREGRPEDFGDSEDDAGSEGEGDRRASKNAAVFPLFQNAGRFQHPHSSNTGKVSRSPTTIERRDRYRHPADNGEQSGAFPTDTPPKSQKKKHRSRNRGPRRQYVKPKPVVLPATFQSWEACSEDEETDPLSRHFIKRKRGREEYSETSIWSHLLRLQPVSAARSKLPKLRKRALSLLPKTWYTPDGNGDTDQPPPPGGFLSVYWWTHGLSLLLQMIAPGDNDWQAKYESSAFKPGRSEFTFRAHIPCSWMAPRSRPTELFPEQPCEHLVDEEEVEKWKKDVGGAKLDMAYLYWERAQFLNAMQLKKEGRLAPTQKKAKEQERGVPVFDFSLISWVKLFILLFFLYWFCFGFWRAGLLTRIHIPVWNPLDMVNTSRLNRREDYLPEPLRLG</sequence>
<feature type="region of interest" description="Disordered" evidence="1">
    <location>
        <begin position="363"/>
        <end position="508"/>
    </location>
</feature>
<feature type="compositionally biased region" description="Low complexity" evidence="1">
    <location>
        <begin position="1"/>
        <end position="10"/>
    </location>
</feature>
<evidence type="ECO:0000256" key="2">
    <source>
        <dbReference type="SAM" id="Phobius"/>
    </source>
</evidence>
<name>A0ABR4G487_9EURO</name>
<feature type="compositionally biased region" description="Basic and acidic residues" evidence="1">
    <location>
        <begin position="243"/>
        <end position="263"/>
    </location>
</feature>
<proteinExistence type="predicted"/>
<organism evidence="3 4">
    <name type="scientific">Aspergillus keveii</name>
    <dbReference type="NCBI Taxonomy" id="714993"/>
    <lineage>
        <taxon>Eukaryota</taxon>
        <taxon>Fungi</taxon>
        <taxon>Dikarya</taxon>
        <taxon>Ascomycota</taxon>
        <taxon>Pezizomycotina</taxon>
        <taxon>Eurotiomycetes</taxon>
        <taxon>Eurotiomycetidae</taxon>
        <taxon>Eurotiales</taxon>
        <taxon>Aspergillaceae</taxon>
        <taxon>Aspergillus</taxon>
        <taxon>Aspergillus subgen. Nidulantes</taxon>
    </lineage>
</organism>
<gene>
    <name evidence="3" type="ORF">BJX66DRAFT_305195</name>
</gene>
<feature type="transmembrane region" description="Helical" evidence="2">
    <location>
        <begin position="733"/>
        <end position="754"/>
    </location>
</feature>
<feature type="compositionally biased region" description="Basic residues" evidence="1">
    <location>
        <begin position="489"/>
        <end position="506"/>
    </location>
</feature>
<feature type="compositionally biased region" description="Basic and acidic residues" evidence="1">
    <location>
        <begin position="401"/>
        <end position="410"/>
    </location>
</feature>
<evidence type="ECO:0000256" key="1">
    <source>
        <dbReference type="SAM" id="MobiDB-lite"/>
    </source>
</evidence>
<accession>A0ABR4G487</accession>
<keyword evidence="2" id="KW-0812">Transmembrane</keyword>
<protein>
    <submittedName>
        <fullName evidence="3">Uncharacterized protein</fullName>
    </submittedName>
</protein>
<dbReference type="EMBL" id="JBFTWV010000052">
    <property type="protein sequence ID" value="KAL2793819.1"/>
    <property type="molecule type" value="Genomic_DNA"/>
</dbReference>
<keyword evidence="2" id="KW-0472">Membrane</keyword>
<feature type="compositionally biased region" description="Low complexity" evidence="1">
    <location>
        <begin position="39"/>
        <end position="78"/>
    </location>
</feature>
<evidence type="ECO:0000313" key="4">
    <source>
        <dbReference type="Proteomes" id="UP001610563"/>
    </source>
</evidence>
<feature type="region of interest" description="Disordered" evidence="1">
    <location>
        <begin position="1"/>
        <end position="267"/>
    </location>
</feature>
<keyword evidence="2" id="KW-1133">Transmembrane helix</keyword>
<feature type="compositionally biased region" description="Polar residues" evidence="1">
    <location>
        <begin position="213"/>
        <end position="227"/>
    </location>
</feature>
<feature type="compositionally biased region" description="Acidic residues" evidence="1">
    <location>
        <begin position="411"/>
        <end position="422"/>
    </location>
</feature>
<reference evidence="3 4" key="1">
    <citation type="submission" date="2024-07" db="EMBL/GenBank/DDBJ databases">
        <title>Section-level genome sequencing and comparative genomics of Aspergillus sections Usti and Cavernicolus.</title>
        <authorList>
            <consortium name="Lawrence Berkeley National Laboratory"/>
            <person name="Nybo J.L."/>
            <person name="Vesth T.C."/>
            <person name="Theobald S."/>
            <person name="Frisvad J.C."/>
            <person name="Larsen T.O."/>
            <person name="Kjaerboelling I."/>
            <person name="Rothschild-Mancinelli K."/>
            <person name="Lyhne E.K."/>
            <person name="Kogle M.E."/>
            <person name="Barry K."/>
            <person name="Clum A."/>
            <person name="Na H."/>
            <person name="Ledsgaard L."/>
            <person name="Lin J."/>
            <person name="Lipzen A."/>
            <person name="Kuo A."/>
            <person name="Riley R."/>
            <person name="Mondo S."/>
            <person name="Labutti K."/>
            <person name="Haridas S."/>
            <person name="Pangalinan J."/>
            <person name="Salamov A.A."/>
            <person name="Simmons B.A."/>
            <person name="Magnuson J.K."/>
            <person name="Chen J."/>
            <person name="Drula E."/>
            <person name="Henrissat B."/>
            <person name="Wiebenga A."/>
            <person name="Lubbers R.J."/>
            <person name="Gomes A.C."/>
            <person name="Makela M.R."/>
            <person name="Stajich J."/>
            <person name="Grigoriev I.V."/>
            <person name="Mortensen U.H."/>
            <person name="De Vries R.P."/>
            <person name="Baker S.E."/>
            <person name="Andersen M.R."/>
        </authorList>
    </citation>
    <scope>NUCLEOTIDE SEQUENCE [LARGE SCALE GENOMIC DNA]</scope>
    <source>
        <strain evidence="3 4">CBS 209.92</strain>
    </source>
</reference>
<feature type="compositionally biased region" description="Polar residues" evidence="1">
    <location>
        <begin position="90"/>
        <end position="114"/>
    </location>
</feature>
<feature type="compositionally biased region" description="Basic and acidic residues" evidence="1">
    <location>
        <begin position="462"/>
        <end position="473"/>
    </location>
</feature>
<feature type="compositionally biased region" description="Polar residues" evidence="1">
    <location>
        <begin position="447"/>
        <end position="461"/>
    </location>
</feature>
<comment type="caution">
    <text evidence="3">The sequence shown here is derived from an EMBL/GenBank/DDBJ whole genome shotgun (WGS) entry which is preliminary data.</text>
</comment>
<dbReference type="Proteomes" id="UP001610563">
    <property type="component" value="Unassembled WGS sequence"/>
</dbReference>
<keyword evidence="4" id="KW-1185">Reference proteome</keyword>
<feature type="compositionally biased region" description="Acidic residues" evidence="1">
    <location>
        <begin position="369"/>
        <end position="399"/>
    </location>
</feature>
<feature type="compositionally biased region" description="Polar residues" evidence="1">
    <location>
        <begin position="143"/>
        <end position="173"/>
    </location>
</feature>